<comment type="caution">
    <text evidence="7">The sequence shown here is derived from an EMBL/GenBank/DDBJ whole genome shotgun (WGS) entry which is preliminary data.</text>
</comment>
<gene>
    <name evidence="7" type="ORF">RWH43_15770</name>
</gene>
<feature type="domain" description="Integral membrane bound transporter" evidence="6">
    <location>
        <begin position="48"/>
        <end position="166"/>
    </location>
</feature>
<keyword evidence="4 5" id="KW-0472">Membrane</keyword>
<evidence type="ECO:0000256" key="3">
    <source>
        <dbReference type="ARBA" id="ARBA00022989"/>
    </source>
</evidence>
<evidence type="ECO:0000256" key="5">
    <source>
        <dbReference type="SAM" id="Phobius"/>
    </source>
</evidence>
<feature type="transmembrane region" description="Helical" evidence="5">
    <location>
        <begin position="131"/>
        <end position="151"/>
    </location>
</feature>
<dbReference type="Proteomes" id="UP001256673">
    <property type="component" value="Unassembled WGS sequence"/>
</dbReference>
<evidence type="ECO:0000313" key="7">
    <source>
        <dbReference type="EMBL" id="MDU0328216.1"/>
    </source>
</evidence>
<accession>A0ABU3RZA9</accession>
<name>A0ABU3RZA9_9MICO</name>
<evidence type="ECO:0000256" key="1">
    <source>
        <dbReference type="ARBA" id="ARBA00004141"/>
    </source>
</evidence>
<proteinExistence type="predicted"/>
<evidence type="ECO:0000256" key="2">
    <source>
        <dbReference type="ARBA" id="ARBA00022692"/>
    </source>
</evidence>
<evidence type="ECO:0000259" key="6">
    <source>
        <dbReference type="Pfam" id="PF13515"/>
    </source>
</evidence>
<protein>
    <submittedName>
        <fullName evidence="7">FUSC family protein</fullName>
    </submittedName>
</protein>
<evidence type="ECO:0000256" key="4">
    <source>
        <dbReference type="ARBA" id="ARBA00023136"/>
    </source>
</evidence>
<comment type="subcellular location">
    <subcellularLocation>
        <location evidence="1">Membrane</location>
        <topology evidence="1">Multi-pass membrane protein</topology>
    </subcellularLocation>
</comment>
<dbReference type="RefSeq" id="WP_316001909.1">
    <property type="nucleotide sequence ID" value="NZ_JAWDIU010000006.1"/>
</dbReference>
<evidence type="ECO:0000313" key="8">
    <source>
        <dbReference type="Proteomes" id="UP001256673"/>
    </source>
</evidence>
<dbReference type="InterPro" id="IPR049453">
    <property type="entry name" value="Memb_transporter_dom"/>
</dbReference>
<feature type="transmembrane region" description="Helical" evidence="5">
    <location>
        <begin position="34"/>
        <end position="51"/>
    </location>
</feature>
<sequence length="369" mass="39392">MIDDDASTTVGVIVSRSRLRTTLRRRVLRVRESLPAAAQIVVAATAAYAFAHFVLGHPVPLLAATVTVSSLGLVRDARPWRVAETVAGMLVGILIAELVLLLAGAGWWQIAVAMALTLVVARFLSPQPGFALAAVTQSLIALVLVTGAPFLRLVDGAVGGLAALVVTALIPRTLRRTELRDADELFDALDAAMASIVRALRRGDRVRAERALERARSLQTYVDAWSGSLESGREVARISPFLRRQRSELQRHERVRAALDLTTRNLRVVARRAAYLCADGVSRPVPADLLSDLARGAALVRESLDDISIEPVAREAVAAVARRLDPAALLPDGGVGELNLVSALRPLAVDLMVAAGMPAAEAKSLLPRI</sequence>
<reference evidence="7 8" key="1">
    <citation type="submission" date="2023-09" db="EMBL/GenBank/DDBJ databases">
        <title>Microbacterium fusihabitans sp. nov., Microbacterium phycihabitans sp. nov., and Microbacterium cervinum sp. nov., isolated from dried seaweeds of beach.</title>
        <authorList>
            <person name="Lee S.D."/>
        </authorList>
    </citation>
    <scope>NUCLEOTIDE SEQUENCE [LARGE SCALE GENOMIC DNA]</scope>
    <source>
        <strain evidence="7 8">KSW2-21</strain>
    </source>
</reference>
<feature type="transmembrane region" description="Helical" evidence="5">
    <location>
        <begin position="82"/>
        <end position="101"/>
    </location>
</feature>
<keyword evidence="3 5" id="KW-1133">Transmembrane helix</keyword>
<dbReference type="Pfam" id="PF13515">
    <property type="entry name" value="FUSC_2"/>
    <property type="match status" value="1"/>
</dbReference>
<dbReference type="EMBL" id="JAWDIU010000006">
    <property type="protein sequence ID" value="MDU0328216.1"/>
    <property type="molecule type" value="Genomic_DNA"/>
</dbReference>
<keyword evidence="8" id="KW-1185">Reference proteome</keyword>
<keyword evidence="2 5" id="KW-0812">Transmembrane</keyword>
<organism evidence="7 8">
    <name type="scientific">Microbacterium algihabitans</name>
    <dbReference type="NCBI Taxonomy" id="3075992"/>
    <lineage>
        <taxon>Bacteria</taxon>
        <taxon>Bacillati</taxon>
        <taxon>Actinomycetota</taxon>
        <taxon>Actinomycetes</taxon>
        <taxon>Micrococcales</taxon>
        <taxon>Microbacteriaceae</taxon>
        <taxon>Microbacterium</taxon>
    </lineage>
</organism>